<dbReference type="SUPFAM" id="SSF141371">
    <property type="entry name" value="PilZ domain-like"/>
    <property type="match status" value="1"/>
</dbReference>
<gene>
    <name evidence="2" type="ORF">AVDCRST_MAG63-4708</name>
</gene>
<dbReference type="GO" id="GO:0035438">
    <property type="term" value="F:cyclic-di-GMP binding"/>
    <property type="evidence" value="ECO:0007669"/>
    <property type="project" value="InterPro"/>
</dbReference>
<reference evidence="2" key="1">
    <citation type="submission" date="2020-02" db="EMBL/GenBank/DDBJ databases">
        <authorList>
            <person name="Meier V. D."/>
        </authorList>
    </citation>
    <scope>NUCLEOTIDE SEQUENCE</scope>
    <source>
        <strain evidence="2">AVDCRST_MAG63</strain>
    </source>
</reference>
<dbReference type="AlphaFoldDB" id="A0A6J4K3W4"/>
<protein>
    <recommendedName>
        <fullName evidence="1">PilZ domain-containing protein</fullName>
    </recommendedName>
</protein>
<dbReference type="InterPro" id="IPR009875">
    <property type="entry name" value="PilZ_domain"/>
</dbReference>
<dbReference type="Pfam" id="PF07238">
    <property type="entry name" value="PilZ"/>
    <property type="match status" value="1"/>
</dbReference>
<evidence type="ECO:0000313" key="2">
    <source>
        <dbReference type="EMBL" id="CAA9294966.1"/>
    </source>
</evidence>
<organism evidence="2">
    <name type="scientific">uncultured Armatimonadetes bacterium</name>
    <dbReference type="NCBI Taxonomy" id="157466"/>
    <lineage>
        <taxon>Bacteria</taxon>
        <taxon>Bacillati</taxon>
        <taxon>Armatimonadota</taxon>
        <taxon>environmental samples</taxon>
    </lineage>
</organism>
<evidence type="ECO:0000259" key="1">
    <source>
        <dbReference type="Pfam" id="PF07238"/>
    </source>
</evidence>
<name>A0A6J4K3W4_9BACT</name>
<dbReference type="Gene3D" id="2.40.10.220">
    <property type="entry name" value="predicted glycosyltransferase like domains"/>
    <property type="match status" value="1"/>
</dbReference>
<accession>A0A6J4K3W4</accession>
<sequence>MASEFDENDENVEDILLRQDEALVLLERLRAEEPFLPPRREPGGDGRRDFRRWPTPEGVSLELHDGDQWQPTEIVDMGLGGVCVHRLPAWVKGPVPARLKAPGISAVLTLADVMWRDKGADKAGLRFEFLDEEDREQWSGGLIDALLARYAVG</sequence>
<proteinExistence type="predicted"/>
<feature type="domain" description="PilZ" evidence="1">
    <location>
        <begin position="47"/>
        <end position="137"/>
    </location>
</feature>
<dbReference type="EMBL" id="CADCTO010000656">
    <property type="protein sequence ID" value="CAA9294966.1"/>
    <property type="molecule type" value="Genomic_DNA"/>
</dbReference>